<reference evidence="4 6" key="1">
    <citation type="submission" date="2017-10" db="EMBL/GenBank/DDBJ databases">
        <title>Genomics of the genus Arcobacter.</title>
        <authorList>
            <person name="Perez-Cataluna A."/>
            <person name="Figueras M.J."/>
        </authorList>
    </citation>
    <scope>NUCLEOTIDE SEQUENCE [LARGE SCALE GENOMIC DNA]</scope>
    <source>
        <strain evidence="4 6">CECT 7835</strain>
    </source>
</reference>
<evidence type="ECO:0000259" key="2">
    <source>
        <dbReference type="Pfam" id="PF03008"/>
    </source>
</evidence>
<dbReference type="InterPro" id="IPR027417">
    <property type="entry name" value="P-loop_NTPase"/>
</dbReference>
<feature type="domain" description="ATPase" evidence="1">
    <location>
        <begin position="2"/>
        <end position="199"/>
    </location>
</feature>
<evidence type="ECO:0000313" key="5">
    <source>
        <dbReference type="Proteomes" id="UP000253850"/>
    </source>
</evidence>
<evidence type="ECO:0000313" key="6">
    <source>
        <dbReference type="Proteomes" id="UP000289193"/>
    </source>
</evidence>
<protein>
    <submittedName>
        <fullName evidence="3">ATPase, archaeal AAA+ ATPase superfamily</fullName>
    </submittedName>
</protein>
<dbReference type="Proteomes" id="UP000289193">
    <property type="component" value="Unassembled WGS sequence"/>
</dbReference>
<accession>A0AAX2AB28</accession>
<dbReference type="EMBL" id="CP031217">
    <property type="protein sequence ID" value="AXH11993.1"/>
    <property type="molecule type" value="Genomic_DNA"/>
</dbReference>
<dbReference type="Proteomes" id="UP000253850">
    <property type="component" value="Chromosome"/>
</dbReference>
<dbReference type="KEGG" id="hbv:ABIV_0987"/>
<gene>
    <name evidence="3" type="ORF">ABIV_0987</name>
    <name evidence="4" type="ORF">CRV05_01710</name>
</gene>
<feature type="domain" description="DUF234" evidence="2">
    <location>
        <begin position="310"/>
        <end position="399"/>
    </location>
</feature>
<dbReference type="RefSeq" id="WP_114838845.1">
    <property type="nucleotide sequence ID" value="NZ_CP031217.1"/>
</dbReference>
<dbReference type="Pfam" id="PF01637">
    <property type="entry name" value="ATPase_2"/>
    <property type="match status" value="1"/>
</dbReference>
<dbReference type="EMBL" id="PDKM01000001">
    <property type="protein sequence ID" value="RXK11109.1"/>
    <property type="molecule type" value="Genomic_DNA"/>
</dbReference>
<dbReference type="Gene3D" id="3.40.50.300">
    <property type="entry name" value="P-loop containing nucleotide triphosphate hydrolases"/>
    <property type="match status" value="1"/>
</dbReference>
<keyword evidence="6" id="KW-1185">Reference proteome</keyword>
<dbReference type="Pfam" id="PF03008">
    <property type="entry name" value="DUF234"/>
    <property type="match status" value="1"/>
</dbReference>
<reference evidence="3 5" key="2">
    <citation type="submission" date="2018-07" db="EMBL/GenBank/DDBJ databases">
        <title>Complete genome of the Arcobacter bivalviorum type strain LMG 26154.</title>
        <authorList>
            <person name="Miller W.G."/>
            <person name="Yee E."/>
            <person name="Bono J.L."/>
        </authorList>
    </citation>
    <scope>NUCLEOTIDE SEQUENCE [LARGE SCALE GENOMIC DNA]</scope>
    <source>
        <strain evidence="3 5">LMG 26154</strain>
    </source>
</reference>
<dbReference type="InterPro" id="IPR011579">
    <property type="entry name" value="ATPase_dom"/>
</dbReference>
<organism evidence="4 6">
    <name type="scientific">Halarcobacter bivalviorum</name>
    <dbReference type="NCBI Taxonomy" id="663364"/>
    <lineage>
        <taxon>Bacteria</taxon>
        <taxon>Pseudomonadati</taxon>
        <taxon>Campylobacterota</taxon>
        <taxon>Epsilonproteobacteria</taxon>
        <taxon>Campylobacterales</taxon>
        <taxon>Arcobacteraceae</taxon>
        <taxon>Halarcobacter</taxon>
    </lineage>
</organism>
<dbReference type="GO" id="GO:0005524">
    <property type="term" value="F:ATP binding"/>
    <property type="evidence" value="ECO:0007669"/>
    <property type="project" value="InterPro"/>
</dbReference>
<evidence type="ECO:0000259" key="1">
    <source>
        <dbReference type="Pfam" id="PF01637"/>
    </source>
</evidence>
<dbReference type="InterPro" id="IPR004256">
    <property type="entry name" value="DUF234"/>
</dbReference>
<name>A0AAX2AB28_9BACT</name>
<dbReference type="SUPFAM" id="SSF52540">
    <property type="entry name" value="P-loop containing nucleoside triphosphate hydrolases"/>
    <property type="match status" value="1"/>
</dbReference>
<evidence type="ECO:0000313" key="3">
    <source>
        <dbReference type="EMBL" id="AXH11993.1"/>
    </source>
</evidence>
<proteinExistence type="predicted"/>
<sequence length="437" mass="51180">MFIHRKAELEKLNSSYSSANSALDIIYGVKNVGKTALVNEFAKDKSYIYFSSYEMISSHFFTNMANTISKHFFGVNTVGKPFNSFEEVLLFLFEQNIEEKLLFILDDFQAILKTDKQALDILCKYWKKDLKKKNIHIVVLSSLQFLEYPAKNEIESLTNNIIKLEYLDFFAIKEFFPNLSKLDQLYIYSLLGTTPANLKYYNPKIDFTENIVNLFISSNAYLFEYGVRILKNEISEIGTYCSILYAIAKGHKKIGEIAKELDLKSTYLSRYLLKLNDMMIIKKVIPLGEEKNKNSKYGRYEISDNTLIFWFLYIYPNLQLLQQNELERVSQIIQEEFIKKTVFQSYKKCIKEIIFDKQETIFGYLPKAIGSWWDNSDNTIDVVAHNNKIVTFIQILWEDKDIAKIAYGKLKNTSDKFETSLEKKYIIVTKNTFFNMK</sequence>
<dbReference type="PANTHER" id="PTHR34704">
    <property type="entry name" value="ATPASE"/>
    <property type="match status" value="1"/>
</dbReference>
<evidence type="ECO:0000313" key="4">
    <source>
        <dbReference type="EMBL" id="RXK11109.1"/>
    </source>
</evidence>
<dbReference type="AlphaFoldDB" id="A0AAX2AB28"/>
<dbReference type="PANTHER" id="PTHR34704:SF1">
    <property type="entry name" value="ATPASE"/>
    <property type="match status" value="1"/>
</dbReference>